<organism evidence="2 3">
    <name type="scientific">Necator americanus</name>
    <name type="common">Human hookworm</name>
    <dbReference type="NCBI Taxonomy" id="51031"/>
    <lineage>
        <taxon>Eukaryota</taxon>
        <taxon>Metazoa</taxon>
        <taxon>Ecdysozoa</taxon>
        <taxon>Nematoda</taxon>
        <taxon>Chromadorea</taxon>
        <taxon>Rhabditida</taxon>
        <taxon>Rhabditina</taxon>
        <taxon>Rhabditomorpha</taxon>
        <taxon>Strongyloidea</taxon>
        <taxon>Ancylostomatidae</taxon>
        <taxon>Bunostominae</taxon>
        <taxon>Necator</taxon>
    </lineage>
</organism>
<protein>
    <submittedName>
        <fullName evidence="2">Uncharacterized protein</fullName>
    </submittedName>
</protein>
<gene>
    <name evidence="2" type="ORF">NECAME_13968</name>
</gene>
<evidence type="ECO:0000256" key="1">
    <source>
        <dbReference type="SAM" id="MobiDB-lite"/>
    </source>
</evidence>
<dbReference type="STRING" id="51031.W2SR69"/>
<keyword evidence="3" id="KW-1185">Reference proteome</keyword>
<reference evidence="3" key="1">
    <citation type="journal article" date="2014" name="Nat. Genet.">
        <title>Genome of the human hookworm Necator americanus.</title>
        <authorList>
            <person name="Tang Y.T."/>
            <person name="Gao X."/>
            <person name="Rosa B.A."/>
            <person name="Abubucker S."/>
            <person name="Hallsworth-Pepin K."/>
            <person name="Martin J."/>
            <person name="Tyagi R."/>
            <person name="Heizer E."/>
            <person name="Zhang X."/>
            <person name="Bhonagiri-Palsikar V."/>
            <person name="Minx P."/>
            <person name="Warren W.C."/>
            <person name="Wang Q."/>
            <person name="Zhan B."/>
            <person name="Hotez P.J."/>
            <person name="Sternberg P.W."/>
            <person name="Dougall A."/>
            <person name="Gaze S.T."/>
            <person name="Mulvenna J."/>
            <person name="Sotillo J."/>
            <person name="Ranganathan S."/>
            <person name="Rabelo E.M."/>
            <person name="Wilson R.K."/>
            <person name="Felgner P.L."/>
            <person name="Bethony J."/>
            <person name="Hawdon J.M."/>
            <person name="Gasser R.B."/>
            <person name="Loukas A."/>
            <person name="Mitreva M."/>
        </authorList>
    </citation>
    <scope>NUCLEOTIDE SEQUENCE [LARGE SCALE GENOMIC DNA]</scope>
</reference>
<dbReference type="EMBL" id="KI665575">
    <property type="protein sequence ID" value="ETN72130.1"/>
    <property type="molecule type" value="Genomic_DNA"/>
</dbReference>
<evidence type="ECO:0000313" key="3">
    <source>
        <dbReference type="Proteomes" id="UP000053676"/>
    </source>
</evidence>
<dbReference type="Proteomes" id="UP000053676">
    <property type="component" value="Unassembled WGS sequence"/>
</dbReference>
<dbReference type="AlphaFoldDB" id="W2SR69"/>
<feature type="compositionally biased region" description="Basic and acidic residues" evidence="1">
    <location>
        <begin position="40"/>
        <end position="62"/>
    </location>
</feature>
<evidence type="ECO:0000313" key="2">
    <source>
        <dbReference type="EMBL" id="ETN72130.1"/>
    </source>
</evidence>
<name>W2SR69_NECAM</name>
<accession>W2SR69</accession>
<feature type="region of interest" description="Disordered" evidence="1">
    <location>
        <begin position="38"/>
        <end position="68"/>
    </location>
</feature>
<sequence length="68" mass="7647">MLEEYSQRPVTYLLPLADCLETFARIFGGISLLPAMTGRSETDKEEEPKEAARNNNEPKEMRATISSV</sequence>
<dbReference type="OrthoDB" id="5828965at2759"/>
<proteinExistence type="predicted"/>
<dbReference type="KEGG" id="nai:NECAME_13968"/>